<dbReference type="AlphaFoldDB" id="A0A9P6CBI2"/>
<dbReference type="Proteomes" id="UP000807353">
    <property type="component" value="Unassembled WGS sequence"/>
</dbReference>
<keyword evidence="2" id="KW-1185">Reference proteome</keyword>
<evidence type="ECO:0000313" key="1">
    <source>
        <dbReference type="EMBL" id="KAF9456055.1"/>
    </source>
</evidence>
<dbReference type="EMBL" id="MU150468">
    <property type="protein sequence ID" value="KAF9456055.1"/>
    <property type="molecule type" value="Genomic_DNA"/>
</dbReference>
<dbReference type="OrthoDB" id="2794314at2759"/>
<comment type="caution">
    <text evidence="1">The sequence shown here is derived from an EMBL/GenBank/DDBJ whole genome shotgun (WGS) entry which is preliminary data.</text>
</comment>
<name>A0A9P6CBI2_9AGAR</name>
<sequence>MVHLVLDGWTAPVAASYLGLVVVWYAGGKIHHAVLEFVKLTQSHTGKYLAEVTAECLLQYGLAERYCHFAWIMQIFISFFFKKPKHKQSADNPDIEALDIAVMEDAQIDAQIEQDDDSPIKNDAKEGVVMTGEEKESALGVSPKSTKQALDHQVPTHWNADHACIAAHLYFKTVVQSLTSVDSNKLQAYQLTDNQWDLAKDLNEVLKLFKNITVIFSQAEILLVVDVLPALYQL</sequence>
<proteinExistence type="predicted"/>
<dbReference type="InterPro" id="IPR012337">
    <property type="entry name" value="RNaseH-like_sf"/>
</dbReference>
<evidence type="ECO:0000313" key="2">
    <source>
        <dbReference type="Proteomes" id="UP000807353"/>
    </source>
</evidence>
<dbReference type="SUPFAM" id="SSF53098">
    <property type="entry name" value="Ribonuclease H-like"/>
    <property type="match status" value="1"/>
</dbReference>
<protein>
    <submittedName>
        <fullName evidence="1">Uncharacterized protein</fullName>
    </submittedName>
</protein>
<reference evidence="1" key="1">
    <citation type="submission" date="2020-11" db="EMBL/GenBank/DDBJ databases">
        <authorList>
            <consortium name="DOE Joint Genome Institute"/>
            <person name="Ahrendt S."/>
            <person name="Riley R."/>
            <person name="Andreopoulos W."/>
            <person name="Labutti K."/>
            <person name="Pangilinan J."/>
            <person name="Ruiz-Duenas F.J."/>
            <person name="Barrasa J.M."/>
            <person name="Sanchez-Garcia M."/>
            <person name="Camarero S."/>
            <person name="Miyauchi S."/>
            <person name="Serrano A."/>
            <person name="Linde D."/>
            <person name="Babiker R."/>
            <person name="Drula E."/>
            <person name="Ayuso-Fernandez I."/>
            <person name="Pacheco R."/>
            <person name="Padilla G."/>
            <person name="Ferreira P."/>
            <person name="Barriuso J."/>
            <person name="Kellner H."/>
            <person name="Castanera R."/>
            <person name="Alfaro M."/>
            <person name="Ramirez L."/>
            <person name="Pisabarro A.G."/>
            <person name="Kuo A."/>
            <person name="Tritt A."/>
            <person name="Lipzen A."/>
            <person name="He G."/>
            <person name="Yan M."/>
            <person name="Ng V."/>
            <person name="Cullen D."/>
            <person name="Martin F."/>
            <person name="Rosso M.-N."/>
            <person name="Henrissat B."/>
            <person name="Hibbett D."/>
            <person name="Martinez A.T."/>
            <person name="Grigoriev I.V."/>
        </authorList>
    </citation>
    <scope>NUCLEOTIDE SEQUENCE</scope>
    <source>
        <strain evidence="1">CBS 247.69</strain>
    </source>
</reference>
<gene>
    <name evidence="1" type="ORF">BDZ94DRAFT_1315533</name>
</gene>
<organism evidence="1 2">
    <name type="scientific">Collybia nuda</name>
    <dbReference type="NCBI Taxonomy" id="64659"/>
    <lineage>
        <taxon>Eukaryota</taxon>
        <taxon>Fungi</taxon>
        <taxon>Dikarya</taxon>
        <taxon>Basidiomycota</taxon>
        <taxon>Agaricomycotina</taxon>
        <taxon>Agaricomycetes</taxon>
        <taxon>Agaricomycetidae</taxon>
        <taxon>Agaricales</taxon>
        <taxon>Tricholomatineae</taxon>
        <taxon>Clitocybaceae</taxon>
        <taxon>Collybia</taxon>
    </lineage>
</organism>
<accession>A0A9P6CBI2</accession>